<dbReference type="InterPro" id="IPR017946">
    <property type="entry name" value="PLC-like_Pdiesterase_TIM-brl"/>
</dbReference>
<evidence type="ECO:0000259" key="2">
    <source>
        <dbReference type="PROSITE" id="PS51704"/>
    </source>
</evidence>
<evidence type="ECO:0000313" key="4">
    <source>
        <dbReference type="Proteomes" id="UP001596289"/>
    </source>
</evidence>
<dbReference type="PANTHER" id="PTHR46211:SF8">
    <property type="entry name" value="PHOSPHODIESTERASE"/>
    <property type="match status" value="1"/>
</dbReference>
<feature type="transmembrane region" description="Helical" evidence="1">
    <location>
        <begin position="119"/>
        <end position="139"/>
    </location>
</feature>
<keyword evidence="1" id="KW-1133">Transmembrane helix</keyword>
<accession>A0ABW1RH33</accession>
<keyword evidence="4" id="KW-1185">Reference proteome</keyword>
<dbReference type="RefSeq" id="WP_125552055.1">
    <property type="nucleotide sequence ID" value="NZ_JBHSSL010000117.1"/>
</dbReference>
<dbReference type="Pfam" id="PF03009">
    <property type="entry name" value="GDPD"/>
    <property type="match status" value="1"/>
</dbReference>
<feature type="transmembrane region" description="Helical" evidence="1">
    <location>
        <begin position="52"/>
        <end position="74"/>
    </location>
</feature>
<feature type="domain" description="GP-PDE" evidence="2">
    <location>
        <begin position="215"/>
        <end position="440"/>
    </location>
</feature>
<name>A0ABW1RH33_9LACO</name>
<protein>
    <submittedName>
        <fullName evidence="3">Glycerophosphodiester phosphodiesterase family protein</fullName>
    </submittedName>
</protein>
<dbReference type="InterPro" id="IPR030395">
    <property type="entry name" value="GP_PDE_dom"/>
</dbReference>
<feature type="transmembrane region" description="Helical" evidence="1">
    <location>
        <begin position="20"/>
        <end position="40"/>
    </location>
</feature>
<dbReference type="PANTHER" id="PTHR46211">
    <property type="entry name" value="GLYCEROPHOSPHORYL DIESTER PHOSPHODIESTERASE"/>
    <property type="match status" value="1"/>
</dbReference>
<dbReference type="EMBL" id="JBHSSL010000117">
    <property type="protein sequence ID" value="MFC6171797.1"/>
    <property type="molecule type" value="Genomic_DNA"/>
</dbReference>
<keyword evidence="1" id="KW-0812">Transmembrane</keyword>
<dbReference type="Gene3D" id="3.20.20.190">
    <property type="entry name" value="Phosphatidylinositol (PI) phosphodiesterase"/>
    <property type="match status" value="1"/>
</dbReference>
<feature type="transmembrane region" description="Helical" evidence="1">
    <location>
        <begin position="159"/>
        <end position="177"/>
    </location>
</feature>
<evidence type="ECO:0000313" key="3">
    <source>
        <dbReference type="EMBL" id="MFC6171797.1"/>
    </source>
</evidence>
<dbReference type="SUPFAM" id="SSF51695">
    <property type="entry name" value="PLC-like phosphodiesterases"/>
    <property type="match status" value="1"/>
</dbReference>
<keyword evidence="1" id="KW-0472">Membrane</keyword>
<proteinExistence type="predicted"/>
<evidence type="ECO:0000256" key="1">
    <source>
        <dbReference type="SAM" id="Phobius"/>
    </source>
</evidence>
<dbReference type="Proteomes" id="UP001596289">
    <property type="component" value="Unassembled WGS sequence"/>
</dbReference>
<feature type="transmembrane region" description="Helical" evidence="1">
    <location>
        <begin position="94"/>
        <end position="112"/>
    </location>
</feature>
<reference evidence="4" key="1">
    <citation type="journal article" date="2019" name="Int. J. Syst. Evol. Microbiol.">
        <title>The Global Catalogue of Microorganisms (GCM) 10K type strain sequencing project: providing services to taxonomists for standard genome sequencing and annotation.</title>
        <authorList>
            <consortium name="The Broad Institute Genomics Platform"/>
            <consortium name="The Broad Institute Genome Sequencing Center for Infectious Disease"/>
            <person name="Wu L."/>
            <person name="Ma J."/>
        </authorList>
    </citation>
    <scope>NUCLEOTIDE SEQUENCE [LARGE SCALE GENOMIC DNA]</scope>
    <source>
        <strain evidence="4">CCM 8904</strain>
    </source>
</reference>
<gene>
    <name evidence="3" type="ORF">ACFQGP_14645</name>
</gene>
<organism evidence="3 4">
    <name type="scientific">Loigolactobacillus jiayinensis</name>
    <dbReference type="NCBI Taxonomy" id="2486016"/>
    <lineage>
        <taxon>Bacteria</taxon>
        <taxon>Bacillati</taxon>
        <taxon>Bacillota</taxon>
        <taxon>Bacilli</taxon>
        <taxon>Lactobacillales</taxon>
        <taxon>Lactobacillaceae</taxon>
        <taxon>Loigolactobacillus</taxon>
    </lineage>
</organism>
<comment type="caution">
    <text evidence="3">The sequence shown here is derived from an EMBL/GenBank/DDBJ whole genome shotgun (WGS) entry which is preliminary data.</text>
</comment>
<dbReference type="PROSITE" id="PS51704">
    <property type="entry name" value="GP_PDE"/>
    <property type="match status" value="1"/>
</dbReference>
<sequence length="457" mass="52049">MLVLLLLMNLSSYWLYHKSGGNTSLLFIWLLLCLVASYAWVERSQALTWWQLLGHSLRGGLWLPFSGLLAFHFWRYSWQPPSHLLDQFLNQRWQILPVLFVVYLGLVGLTAYSNFSWRFVVVAKWLLALLLLAGSLLVLQWGSDHLGGQFSRFSARLLWLLWLNGKYVLWLGLLLQLRGQRLSLDYRWASAGLLVALLYAWPLSGEFFALKTAQPQIIAHRGVNQSGVQNTISALQHTASAHPNFVEIDLRLTADQQFIVSHDANTRQLTGKSELIAQTKLTQLQRLQLTEKGQQAHYASFTDYLHAAKQVHQPLLIELKVPTHVAEVTTDFARQFRTKLPAITQFHSTSLPTVERLRQRGLTPVGYILPFTVVGLPATPANFYSVDWRTLNPLIVAQARQQHKPLYVWTVDHAWALQAVRHLGATQVITDQTTRVRQRLQQPAGYTANLALLLANF</sequence>
<feature type="transmembrane region" description="Helical" evidence="1">
    <location>
        <begin position="189"/>
        <end position="210"/>
    </location>
</feature>